<keyword evidence="7" id="KW-0408">Iron</keyword>
<evidence type="ECO:0000313" key="11">
    <source>
        <dbReference type="EMBL" id="QQP42140.1"/>
    </source>
</evidence>
<keyword evidence="9" id="KW-0472">Membrane</keyword>
<dbReference type="GO" id="GO:0046872">
    <property type="term" value="F:metal ion binding"/>
    <property type="evidence" value="ECO:0007669"/>
    <property type="project" value="UniProtKB-KW"/>
</dbReference>
<dbReference type="PANTHER" id="PTHR21266:SF32">
    <property type="entry name" value="CHOLESTEROL 7-DESATURASE NVD"/>
    <property type="match status" value="1"/>
</dbReference>
<evidence type="ECO:0000256" key="3">
    <source>
        <dbReference type="ARBA" id="ARBA00022714"/>
    </source>
</evidence>
<keyword evidence="4" id="KW-0479">Metal-binding</keyword>
<keyword evidence="5" id="KW-1133">Transmembrane helix</keyword>
<evidence type="ECO:0000256" key="5">
    <source>
        <dbReference type="ARBA" id="ARBA00022989"/>
    </source>
</evidence>
<dbReference type="InterPro" id="IPR050584">
    <property type="entry name" value="Cholesterol_7-desaturase"/>
</dbReference>
<keyword evidence="2" id="KW-0812">Transmembrane</keyword>
<dbReference type="GO" id="GO:0051537">
    <property type="term" value="F:2 iron, 2 sulfur cluster binding"/>
    <property type="evidence" value="ECO:0007669"/>
    <property type="project" value="UniProtKB-KW"/>
</dbReference>
<gene>
    <name evidence="11" type="ORF">FKW44_016714</name>
</gene>
<name>A0A7T8H274_CALRO</name>
<evidence type="ECO:0000256" key="9">
    <source>
        <dbReference type="ARBA" id="ARBA00023136"/>
    </source>
</evidence>
<dbReference type="GO" id="GO:0005737">
    <property type="term" value="C:cytoplasm"/>
    <property type="evidence" value="ECO:0007669"/>
    <property type="project" value="TreeGrafter"/>
</dbReference>
<accession>A0A7T8H274</accession>
<dbReference type="PANTHER" id="PTHR21266">
    <property type="entry name" value="IRON-SULFUR DOMAIN CONTAINING PROTEIN"/>
    <property type="match status" value="1"/>
</dbReference>
<comment type="subcellular location">
    <subcellularLocation>
        <location evidence="1">Membrane</location>
    </subcellularLocation>
</comment>
<feature type="non-terminal residue" evidence="11">
    <location>
        <position position="1"/>
    </location>
</feature>
<keyword evidence="3" id="KW-0001">2Fe-2S</keyword>
<evidence type="ECO:0000259" key="10">
    <source>
        <dbReference type="PROSITE" id="PS51296"/>
    </source>
</evidence>
<keyword evidence="6" id="KW-0560">Oxidoreductase</keyword>
<dbReference type="InterPro" id="IPR017941">
    <property type="entry name" value="Rieske_2Fe-2S"/>
</dbReference>
<evidence type="ECO:0000256" key="7">
    <source>
        <dbReference type="ARBA" id="ARBA00023004"/>
    </source>
</evidence>
<sequence>ADIFYGGEVSADTINCPFHLWNFDGRTGSCINIPYLKKGKPPSSTAKLKTYESLELNGLVYVWYHANEKLKSLWEPLVLEGFSNLVYQGRTEYEISCHIQDIPENGSDVNHWMPFIVSALWPGGTREG</sequence>
<evidence type="ECO:0000256" key="2">
    <source>
        <dbReference type="ARBA" id="ARBA00022692"/>
    </source>
</evidence>
<dbReference type="OrthoDB" id="426882at2759"/>
<dbReference type="Pfam" id="PF00355">
    <property type="entry name" value="Rieske"/>
    <property type="match status" value="1"/>
</dbReference>
<keyword evidence="12" id="KW-1185">Reference proteome</keyword>
<evidence type="ECO:0000313" key="12">
    <source>
        <dbReference type="Proteomes" id="UP000595437"/>
    </source>
</evidence>
<dbReference type="InterPro" id="IPR036922">
    <property type="entry name" value="Rieske_2Fe-2S_sf"/>
</dbReference>
<dbReference type="EMBL" id="CP045900">
    <property type="protein sequence ID" value="QQP42140.1"/>
    <property type="molecule type" value="Genomic_DNA"/>
</dbReference>
<dbReference type="Gene3D" id="3.90.380.10">
    <property type="entry name" value="Naphthalene 1,2-dioxygenase Alpha Subunit, Chain A, domain 1"/>
    <property type="match status" value="1"/>
</dbReference>
<dbReference type="PROSITE" id="PS51296">
    <property type="entry name" value="RIESKE"/>
    <property type="match status" value="1"/>
</dbReference>
<dbReference type="Proteomes" id="UP000595437">
    <property type="component" value="Chromosome 11"/>
</dbReference>
<evidence type="ECO:0000256" key="4">
    <source>
        <dbReference type="ARBA" id="ARBA00022723"/>
    </source>
</evidence>
<dbReference type="AlphaFoldDB" id="A0A7T8H274"/>
<evidence type="ECO:0000256" key="6">
    <source>
        <dbReference type="ARBA" id="ARBA00023002"/>
    </source>
</evidence>
<dbReference type="GO" id="GO:0016020">
    <property type="term" value="C:membrane"/>
    <property type="evidence" value="ECO:0007669"/>
    <property type="project" value="UniProtKB-SubCell"/>
</dbReference>
<evidence type="ECO:0000256" key="1">
    <source>
        <dbReference type="ARBA" id="ARBA00004370"/>
    </source>
</evidence>
<feature type="domain" description="Rieske" evidence="10">
    <location>
        <begin position="1"/>
        <end position="62"/>
    </location>
</feature>
<dbReference type="Gene3D" id="2.102.10.10">
    <property type="entry name" value="Rieske [2Fe-2S] iron-sulphur domain"/>
    <property type="match status" value="1"/>
</dbReference>
<keyword evidence="8" id="KW-0411">Iron-sulfur</keyword>
<organism evidence="11 12">
    <name type="scientific">Caligus rogercresseyi</name>
    <name type="common">Sea louse</name>
    <dbReference type="NCBI Taxonomy" id="217165"/>
    <lineage>
        <taxon>Eukaryota</taxon>
        <taxon>Metazoa</taxon>
        <taxon>Ecdysozoa</taxon>
        <taxon>Arthropoda</taxon>
        <taxon>Crustacea</taxon>
        <taxon>Multicrustacea</taxon>
        <taxon>Hexanauplia</taxon>
        <taxon>Copepoda</taxon>
        <taxon>Siphonostomatoida</taxon>
        <taxon>Caligidae</taxon>
        <taxon>Caligus</taxon>
    </lineage>
</organism>
<dbReference type="SUPFAM" id="SSF50022">
    <property type="entry name" value="ISP domain"/>
    <property type="match status" value="1"/>
</dbReference>
<evidence type="ECO:0000256" key="8">
    <source>
        <dbReference type="ARBA" id="ARBA00023014"/>
    </source>
</evidence>
<protein>
    <submittedName>
        <fullName evidence="11">Neverland</fullName>
    </submittedName>
</protein>
<dbReference type="GO" id="GO:0016491">
    <property type="term" value="F:oxidoreductase activity"/>
    <property type="evidence" value="ECO:0007669"/>
    <property type="project" value="UniProtKB-KW"/>
</dbReference>
<proteinExistence type="predicted"/>
<reference evidence="12" key="1">
    <citation type="submission" date="2021-01" db="EMBL/GenBank/DDBJ databases">
        <title>Caligus Genome Assembly.</title>
        <authorList>
            <person name="Gallardo-Escarate C."/>
        </authorList>
    </citation>
    <scope>NUCLEOTIDE SEQUENCE [LARGE SCALE GENOMIC DNA]</scope>
</reference>